<dbReference type="FunFam" id="2.60.120.260:FF:000158">
    <property type="entry name" value="Protein CBG16940"/>
    <property type="match status" value="2"/>
</dbReference>
<dbReference type="InterPro" id="IPR045119">
    <property type="entry name" value="SUN1-5"/>
</dbReference>
<dbReference type="OrthoDB" id="5874617at2759"/>
<dbReference type="Gene3D" id="2.60.120.260">
    <property type="entry name" value="Galactose-binding domain-like"/>
    <property type="match status" value="2"/>
</dbReference>
<feature type="compositionally biased region" description="Polar residues" evidence="5">
    <location>
        <begin position="13"/>
        <end position="22"/>
    </location>
</feature>
<dbReference type="PANTHER" id="PTHR12911">
    <property type="entry name" value="SAD1/UNC-84-LIKE PROTEIN-RELATED"/>
    <property type="match status" value="1"/>
</dbReference>
<evidence type="ECO:0000256" key="2">
    <source>
        <dbReference type="ARBA" id="ARBA00022692"/>
    </source>
</evidence>
<evidence type="ECO:0000256" key="4">
    <source>
        <dbReference type="ARBA" id="ARBA00023136"/>
    </source>
</evidence>
<organism evidence="9">
    <name type="scientific">Caenorhabditis remanei</name>
    <name type="common">Caenorhabditis vulgaris</name>
    <dbReference type="NCBI Taxonomy" id="31234"/>
    <lineage>
        <taxon>Eukaryota</taxon>
        <taxon>Metazoa</taxon>
        <taxon>Ecdysozoa</taxon>
        <taxon>Nematoda</taxon>
        <taxon>Chromadorea</taxon>
        <taxon>Rhabditida</taxon>
        <taxon>Rhabditina</taxon>
        <taxon>Rhabditomorpha</taxon>
        <taxon>Rhabditoidea</taxon>
        <taxon>Rhabditidae</taxon>
        <taxon>Peloderinae</taxon>
        <taxon>Caenorhabditis</taxon>
    </lineage>
</organism>
<dbReference type="Proteomes" id="UP000008281">
    <property type="component" value="Unassembled WGS sequence"/>
</dbReference>
<feature type="region of interest" description="Disordered" evidence="5">
    <location>
        <begin position="1"/>
        <end position="22"/>
    </location>
</feature>
<evidence type="ECO:0000256" key="5">
    <source>
        <dbReference type="SAM" id="MobiDB-lite"/>
    </source>
</evidence>
<dbReference type="GO" id="GO:0043495">
    <property type="term" value="F:protein-membrane adaptor activity"/>
    <property type="evidence" value="ECO:0007669"/>
    <property type="project" value="TreeGrafter"/>
</dbReference>
<dbReference type="PROSITE" id="PS51469">
    <property type="entry name" value="SUN"/>
    <property type="match status" value="2"/>
</dbReference>
<reference evidence="8" key="1">
    <citation type="submission" date="2007-07" db="EMBL/GenBank/DDBJ databases">
        <title>PCAP assembly of the Caenorhabditis remanei genome.</title>
        <authorList>
            <consortium name="The Caenorhabditis remanei Sequencing Consortium"/>
            <person name="Wilson R.K."/>
        </authorList>
    </citation>
    <scope>NUCLEOTIDE SEQUENCE [LARGE SCALE GENOMIC DNA]</scope>
    <source>
        <strain evidence="8">PB4641</strain>
    </source>
</reference>
<evidence type="ECO:0000259" key="7">
    <source>
        <dbReference type="PROSITE" id="PS51469"/>
    </source>
</evidence>
<dbReference type="PANTHER" id="PTHR12911:SF2">
    <property type="entry name" value="SUN DOMAIN-CONTAINING PROTEIN 1"/>
    <property type="match status" value="1"/>
</dbReference>
<dbReference type="GO" id="GO:0034993">
    <property type="term" value="C:meiotic nuclear membrane microtubule tethering complex"/>
    <property type="evidence" value="ECO:0007669"/>
    <property type="project" value="TreeGrafter"/>
</dbReference>
<dbReference type="EMBL" id="DS268513">
    <property type="protein sequence ID" value="EFO84203.1"/>
    <property type="molecule type" value="Genomic_DNA"/>
</dbReference>
<evidence type="ECO:0000256" key="6">
    <source>
        <dbReference type="SAM" id="Phobius"/>
    </source>
</evidence>
<dbReference type="STRING" id="31234.E3N2H8"/>
<protein>
    <recommendedName>
        <fullName evidence="7">SUN domain-containing protein</fullName>
    </recommendedName>
</protein>
<feature type="transmembrane region" description="Helical" evidence="6">
    <location>
        <begin position="43"/>
        <end position="62"/>
    </location>
</feature>
<dbReference type="InParanoid" id="E3N2H8"/>
<feature type="transmembrane region" description="Helical" evidence="6">
    <location>
        <begin position="377"/>
        <end position="402"/>
    </location>
</feature>
<dbReference type="InterPro" id="IPR012919">
    <property type="entry name" value="SUN_dom"/>
</dbReference>
<dbReference type="eggNOG" id="KOG2687">
    <property type="taxonomic scope" value="Eukaryota"/>
</dbReference>
<evidence type="ECO:0000256" key="1">
    <source>
        <dbReference type="ARBA" id="ARBA00004370"/>
    </source>
</evidence>
<keyword evidence="2 6" id="KW-0812">Transmembrane</keyword>
<evidence type="ECO:0000313" key="8">
    <source>
        <dbReference type="EMBL" id="EFO84203.1"/>
    </source>
</evidence>
<evidence type="ECO:0000256" key="3">
    <source>
        <dbReference type="ARBA" id="ARBA00022989"/>
    </source>
</evidence>
<proteinExistence type="predicted"/>
<keyword evidence="3 6" id="KW-1133">Transmembrane helix</keyword>
<evidence type="ECO:0000313" key="9">
    <source>
        <dbReference type="Proteomes" id="UP000008281"/>
    </source>
</evidence>
<keyword evidence="9" id="KW-1185">Reference proteome</keyword>
<feature type="transmembrane region" description="Helical" evidence="6">
    <location>
        <begin position="1030"/>
        <end position="1055"/>
    </location>
</feature>
<sequence length="1074" mass="123960">MVQASFGKDLESANGSKESSNAIEESTTKKEIWYEWIRNRLRYYMILELLFSICLVLILWKLCHISSQISSIHSEFRDFKLDIESNRVSKPTDTINLNGGNKKIEEFVEQVMKDIKNPSKEYPKQVILTRDNSSTNNSVFQINAASLVLGASVDSSRSSNSDNNPLFGRDQSGYVLIDRSDPPSDKAWCSNEKNPILTIDLAKYIRPISVSYQHSKWSGIVSDGAPRRYDVLACLDYYCNNLEPLVLNCEYRPTGDSKQEQFCSIPFNRNHSSIGKVQFHFRQNHGNVMKTCAHTIRVYGETKEVPKVKERTLKRAETCSKLTYDYHHNPWIYNMVCFLNIKLFDYKNCTLLYSNDCCTECPECCDECVIKDTNFDTVAFCFVFMMLVPIFILLIVILPIFLTDYPTADIRLQFIICCDEGEVEPVLRTIHNFFLSWIGSNIKYELNSCYYIPRMTNITSSQIWLLDSKPAALQLTSFLSYSPVPEYLCLIEWRDILLANFKGRELYVYKGELNDSTVIQFLNDSKSSHGYLNLRVVHIIVNESCELHHDIIISQCNFKTFDSMENLPIFHYKQRNNIHPIVFHSLKFSSQYYIVWESDGYVASFKVQSNSIFFTAWNMNEKDFLEHHVANEYLLKISIKMVQASFGKDLESANGSKESSNAKLPKDGFQIEEPKTKKEMWYEWIRNRLRHYLILELVFSICLVLILWKLCHISSQNDKTIELISSIHSELRYLKLDIESNRASTPTDTVNLDGGNNKLEEFVEEVIKDIKNPTKEYPKQIIPTEDNSSTNNSVVQINAASLILGATVDSSRSSNSDNNPLFGRDQSGYVLIDRSDPPSDKAWCSNEKNPILTIDLAKYIRPISVSYQHSKWSGMVPDGAPSRYDVLACLDYYCNSLEPLVSNCEYRATGDNKQEQLCSIPFNRNHSSIGKVQFHFRRNHGNVIKTCAHTIRVYGETKEEVLKVKEMTLKRAETCSKLTYDYHHDPWTYNMFDSKNCKVLYSNECCTECPECCDECDIKDINKETIVICYLLIIIFPSLIVILFLSITLIILRLLSKRKLSKFRRVITQKNEYC</sequence>
<comment type="subcellular location">
    <subcellularLocation>
        <location evidence="1">Membrane</location>
    </subcellularLocation>
</comment>
<gene>
    <name evidence="8" type="ORF">CRE_16277</name>
</gene>
<keyword evidence="4 6" id="KW-0472">Membrane</keyword>
<dbReference type="Pfam" id="PF07738">
    <property type="entry name" value="Sad1_UNC"/>
    <property type="match status" value="2"/>
</dbReference>
<feature type="domain" description="SUN" evidence="7">
    <location>
        <begin position="123"/>
        <end position="303"/>
    </location>
</feature>
<accession>E3N2H8</accession>
<feature type="domain" description="SUN" evidence="7">
    <location>
        <begin position="792"/>
        <end position="958"/>
    </location>
</feature>
<dbReference type="AlphaFoldDB" id="E3N2H8"/>
<name>E3N2H8_CAERE</name>
<dbReference type="HOGENOM" id="CLU_287174_0_0_1"/>